<dbReference type="AlphaFoldDB" id="A0A6A7RQA3"/>
<dbReference type="Pfam" id="PF01794">
    <property type="entry name" value="Ferric_reduct"/>
    <property type="match status" value="1"/>
</dbReference>
<evidence type="ECO:0000259" key="6">
    <source>
        <dbReference type="Pfam" id="PF01794"/>
    </source>
</evidence>
<dbReference type="InterPro" id="IPR013130">
    <property type="entry name" value="Fe3_Rdtase_TM_dom"/>
</dbReference>
<sequence length="225" mass="24778">MKLTARTCAISAALAVVIGLPLLFYALGDAPRRSLLKESISILTLLAFSMMLGQYFLARSNETLPSLFEPSQIQKLHKYIAYSAVAVMLLHPVLVVLPRHFEAGVKPWDALVTMLTTFDSLGILLGLAAWLLLLVLGVTAYFRNRLIPRFTHSYRGWRHFHGGLAVTFTAFAICHSIELGRHTDIAMSAFFVTLALIACALLARLYWGVPPEKPLSPPISEGVST</sequence>
<dbReference type="EMBL" id="PDHS01000008">
    <property type="protein sequence ID" value="MQM29066.1"/>
    <property type="molecule type" value="Genomic_DNA"/>
</dbReference>
<evidence type="ECO:0000256" key="2">
    <source>
        <dbReference type="ARBA" id="ARBA00022692"/>
    </source>
</evidence>
<evidence type="ECO:0000313" key="7">
    <source>
        <dbReference type="EMBL" id="MQM29066.1"/>
    </source>
</evidence>
<accession>A0A6A7RQA3</accession>
<reference evidence="7 8" key="1">
    <citation type="submission" date="2017-09" db="EMBL/GenBank/DDBJ databases">
        <title>Metagenomic Analysis Reveals Denitrifying Candidatus Accumulibacter and Flanking Population as a Source of N2O.</title>
        <authorList>
            <person name="Gao H."/>
            <person name="Mao Y."/>
            <person name="Zhao X."/>
            <person name="Liu W.-T."/>
            <person name="Zhang T."/>
            <person name="Wells G."/>
        </authorList>
    </citation>
    <scope>NUCLEOTIDE SEQUENCE [LARGE SCALE GENOMIC DNA]</scope>
    <source>
        <strain evidence="7">CANDO_2_IC</strain>
    </source>
</reference>
<evidence type="ECO:0000313" key="8">
    <source>
        <dbReference type="Proteomes" id="UP000342300"/>
    </source>
</evidence>
<gene>
    <name evidence="7" type="ORF">CRU78_00340</name>
</gene>
<protein>
    <submittedName>
        <fullName evidence="7">FAD/NAD(P)-binding:oxidoreductase</fullName>
    </submittedName>
</protein>
<evidence type="ECO:0000256" key="4">
    <source>
        <dbReference type="ARBA" id="ARBA00023136"/>
    </source>
</evidence>
<keyword evidence="3 5" id="KW-1133">Transmembrane helix</keyword>
<keyword evidence="4 5" id="KW-0472">Membrane</keyword>
<feature type="domain" description="Ferric oxidoreductase" evidence="6">
    <location>
        <begin position="45"/>
        <end position="171"/>
    </location>
</feature>
<proteinExistence type="predicted"/>
<name>A0A6A7RQA3_9PROT</name>
<comment type="caution">
    <text evidence="7">The sequence shown here is derived from an EMBL/GenBank/DDBJ whole genome shotgun (WGS) entry which is preliminary data.</text>
</comment>
<dbReference type="Proteomes" id="UP000342300">
    <property type="component" value="Unassembled WGS sequence"/>
</dbReference>
<feature type="transmembrane region" description="Helical" evidence="5">
    <location>
        <begin position="185"/>
        <end position="207"/>
    </location>
</feature>
<evidence type="ECO:0000256" key="5">
    <source>
        <dbReference type="SAM" id="Phobius"/>
    </source>
</evidence>
<feature type="transmembrane region" description="Helical" evidence="5">
    <location>
        <begin position="121"/>
        <end position="142"/>
    </location>
</feature>
<evidence type="ECO:0000256" key="1">
    <source>
        <dbReference type="ARBA" id="ARBA00004141"/>
    </source>
</evidence>
<dbReference type="GO" id="GO:0016020">
    <property type="term" value="C:membrane"/>
    <property type="evidence" value="ECO:0007669"/>
    <property type="project" value="UniProtKB-SubCell"/>
</dbReference>
<feature type="transmembrane region" description="Helical" evidence="5">
    <location>
        <begin position="39"/>
        <end position="58"/>
    </location>
</feature>
<comment type="subcellular location">
    <subcellularLocation>
        <location evidence="1">Membrane</location>
        <topology evidence="1">Multi-pass membrane protein</topology>
    </subcellularLocation>
</comment>
<keyword evidence="2 5" id="KW-0812">Transmembrane</keyword>
<feature type="transmembrane region" description="Helical" evidence="5">
    <location>
        <begin position="162"/>
        <end position="179"/>
    </location>
</feature>
<feature type="transmembrane region" description="Helical" evidence="5">
    <location>
        <begin position="79"/>
        <end position="101"/>
    </location>
</feature>
<organism evidence="7 8">
    <name type="scientific">Candidatus Accumulibacter phosphatis</name>
    <dbReference type="NCBI Taxonomy" id="327160"/>
    <lineage>
        <taxon>Bacteria</taxon>
        <taxon>Pseudomonadati</taxon>
        <taxon>Pseudomonadota</taxon>
        <taxon>Betaproteobacteria</taxon>
        <taxon>Candidatus Accumulibacter</taxon>
    </lineage>
</organism>
<evidence type="ECO:0000256" key="3">
    <source>
        <dbReference type="ARBA" id="ARBA00022989"/>
    </source>
</evidence>
<feature type="transmembrane region" description="Helical" evidence="5">
    <location>
        <begin position="7"/>
        <end position="27"/>
    </location>
</feature>